<name>A0A4R6BHL6_9STAP</name>
<keyword evidence="1" id="KW-0812">Transmembrane</keyword>
<comment type="caution">
    <text evidence="3">The sequence shown here is derived from an EMBL/GenBank/DDBJ whole genome shotgun (WGS) entry which is preliminary data.</text>
</comment>
<dbReference type="PANTHER" id="PTHR34473:SF2">
    <property type="entry name" value="UPF0699 TRANSMEMBRANE PROTEIN YDBT"/>
    <property type="match status" value="1"/>
</dbReference>
<reference evidence="3 4" key="1">
    <citation type="submission" date="2019-01" db="EMBL/GenBank/DDBJ databases">
        <title>Draft genome sequences of the type strains of six Macrococcus species.</title>
        <authorList>
            <person name="Mazhar S."/>
            <person name="Altermann E."/>
            <person name="Hill C."/>
            <person name="Mcauliffe O."/>
        </authorList>
    </citation>
    <scope>NUCLEOTIDE SEQUENCE [LARGE SCALE GENOMIC DNA]</scope>
    <source>
        <strain evidence="3 4">CCM4809</strain>
    </source>
</reference>
<dbReference type="AlphaFoldDB" id="A0A4R6BHL6"/>
<proteinExistence type="predicted"/>
<feature type="domain" description="YdbS-like PH" evidence="2">
    <location>
        <begin position="71"/>
        <end position="144"/>
    </location>
</feature>
<dbReference type="PANTHER" id="PTHR34473">
    <property type="entry name" value="UPF0699 TRANSMEMBRANE PROTEIN YDBS"/>
    <property type="match status" value="1"/>
</dbReference>
<evidence type="ECO:0000259" key="2">
    <source>
        <dbReference type="Pfam" id="PF03703"/>
    </source>
</evidence>
<feature type="transmembrane region" description="Helical" evidence="1">
    <location>
        <begin position="20"/>
        <end position="44"/>
    </location>
</feature>
<evidence type="ECO:0000256" key="1">
    <source>
        <dbReference type="SAM" id="Phobius"/>
    </source>
</evidence>
<dbReference type="InterPro" id="IPR005182">
    <property type="entry name" value="YdbS-like_PH"/>
</dbReference>
<keyword evidence="4" id="KW-1185">Reference proteome</keyword>
<dbReference type="EMBL" id="SCWE01000006">
    <property type="protein sequence ID" value="TDM01077.1"/>
    <property type="molecule type" value="Genomic_DNA"/>
</dbReference>
<feature type="transmembrane region" description="Helical" evidence="1">
    <location>
        <begin position="50"/>
        <end position="71"/>
    </location>
</feature>
<protein>
    <recommendedName>
        <fullName evidence="2">YdbS-like PH domain-containing protein</fullName>
    </recommendedName>
</protein>
<dbReference type="OrthoDB" id="2417924at2"/>
<evidence type="ECO:0000313" key="4">
    <source>
        <dbReference type="Proteomes" id="UP000295328"/>
    </source>
</evidence>
<dbReference type="Pfam" id="PF03703">
    <property type="entry name" value="bPH_2"/>
    <property type="match status" value="1"/>
</dbReference>
<gene>
    <name evidence="3" type="ORF">ERX37_10360</name>
</gene>
<dbReference type="Proteomes" id="UP000295328">
    <property type="component" value="Unassembled WGS sequence"/>
</dbReference>
<keyword evidence="1" id="KW-1133">Transmembrane helix</keyword>
<accession>A0A4R6BHL6</accession>
<dbReference type="RefSeq" id="WP_133430609.1">
    <property type="nucleotide sequence ID" value="NZ_BMCC01000006.1"/>
</dbReference>
<evidence type="ECO:0000313" key="3">
    <source>
        <dbReference type="EMBL" id="TDM01077.1"/>
    </source>
</evidence>
<organism evidence="3 4">
    <name type="scientific">Macrococcus hajekii</name>
    <dbReference type="NCBI Taxonomy" id="198482"/>
    <lineage>
        <taxon>Bacteria</taxon>
        <taxon>Bacillati</taxon>
        <taxon>Bacillota</taxon>
        <taxon>Bacilli</taxon>
        <taxon>Bacillales</taxon>
        <taxon>Staphylococcaceae</taxon>
        <taxon>Macrococcus</taxon>
    </lineage>
</organism>
<sequence length="158" mass="18290">MHPTSDMLRQPAQVKRLKLYHYLMMTLFALICTIAVHLSIDYWFSVEYIIYIYIAPFMLFIFSLIAPAVIYQRTGYRLNKFSIETTKGLFWHHRSAIPIDRIQHVTISTGPLTQKLNLAKITVYTSGESIALPYIDMAEAENIALLITERIKEVTAYV</sequence>
<keyword evidence="1" id="KW-0472">Membrane</keyword>